<feature type="compositionally biased region" description="Low complexity" evidence="1">
    <location>
        <begin position="606"/>
        <end position="617"/>
    </location>
</feature>
<comment type="caution">
    <text evidence="3">The sequence shown here is derived from an EMBL/GenBank/DDBJ whole genome shotgun (WGS) entry which is preliminary data.</text>
</comment>
<keyword evidence="3" id="KW-0347">Helicase</keyword>
<dbReference type="Pfam" id="PF08463">
    <property type="entry name" value="EcoEI_R_C"/>
    <property type="match status" value="1"/>
</dbReference>
<dbReference type="InterPro" id="IPR029464">
    <property type="entry name" value="HSDR_N"/>
</dbReference>
<organism evidence="3 4">
    <name type="scientific">Agarivorans gilvus</name>
    <dbReference type="NCBI Taxonomy" id="680279"/>
    <lineage>
        <taxon>Bacteria</taxon>
        <taxon>Pseudomonadati</taxon>
        <taxon>Pseudomonadota</taxon>
        <taxon>Gammaproteobacteria</taxon>
        <taxon>Alteromonadales</taxon>
        <taxon>Alteromonadaceae</taxon>
        <taxon>Agarivorans</taxon>
    </lineage>
</organism>
<dbReference type="InterPro" id="IPR006935">
    <property type="entry name" value="Helicase/UvrB_N"/>
</dbReference>
<dbReference type="PANTHER" id="PTHR47396:SF1">
    <property type="entry name" value="ATP-DEPENDENT HELICASE IRC3-RELATED"/>
    <property type="match status" value="1"/>
</dbReference>
<evidence type="ECO:0000259" key="2">
    <source>
        <dbReference type="PROSITE" id="PS51192"/>
    </source>
</evidence>
<dbReference type="InterPro" id="IPR014001">
    <property type="entry name" value="Helicase_ATP-bd"/>
</dbReference>
<dbReference type="InterPro" id="IPR001650">
    <property type="entry name" value="Helicase_C-like"/>
</dbReference>
<keyword evidence="3" id="KW-0547">Nucleotide-binding</keyword>
<keyword evidence="3" id="KW-0378">Hydrolase</keyword>
<evidence type="ECO:0000313" key="4">
    <source>
        <dbReference type="Proteomes" id="UP000651977"/>
    </source>
</evidence>
<dbReference type="Proteomes" id="UP000651977">
    <property type="component" value="Unassembled WGS sequence"/>
</dbReference>
<dbReference type="InterPro" id="IPR027417">
    <property type="entry name" value="P-loop_NTPase"/>
</dbReference>
<dbReference type="EMBL" id="BMDY01000002">
    <property type="protein sequence ID" value="GGA95002.1"/>
    <property type="molecule type" value="Genomic_DNA"/>
</dbReference>
<dbReference type="InterPro" id="IPR050742">
    <property type="entry name" value="Helicase_Restrict-Modif_Enz"/>
</dbReference>
<dbReference type="SUPFAM" id="SSF52540">
    <property type="entry name" value="P-loop containing nucleoside triphosphate hydrolases"/>
    <property type="match status" value="2"/>
</dbReference>
<protein>
    <submittedName>
        <fullName evidence="3">DEAD/DEAH box helicase</fullName>
    </submittedName>
</protein>
<keyword evidence="3" id="KW-0067">ATP-binding</keyword>
<dbReference type="CDD" id="cd18032">
    <property type="entry name" value="DEXHc_RE_I_III_res"/>
    <property type="match status" value="1"/>
</dbReference>
<dbReference type="InterPro" id="IPR013670">
    <property type="entry name" value="EcoEI_R_C_dom"/>
</dbReference>
<dbReference type="Gene3D" id="3.40.50.300">
    <property type="entry name" value="P-loop containing nucleotide triphosphate hydrolases"/>
    <property type="match status" value="2"/>
</dbReference>
<proteinExistence type="predicted"/>
<sequence length="813" mass="92540">MASTFNKLKLSETDIITKFILPAINKAGWDDMLQIRQEVKLRDGKVIVRGQAAARKKVKSADIVLYHKPSMPLAVVEAKANKHEVGKGMQQGMEYAELLEVPFVFASNGDGFIFRDLTNPTQLESEIRLEDFPSPEELWHKYCVWKGYKEEHLPIITQDYYDDGSGKSPRYYQLQAINKTVEAVAAGQNRILLVMATGTGKTYTAFQIIWRLWKAKAKKRILFLADRNILVDQTKTNDFQPFGSAMTKITGRTVDPAYEVHLALYQALTGPEEAQKAYKQVDPDFFDLIIIDECHRGSASEDSAWREILEYFNSATQVGLTATPKETDEVSNIEYFGDPVYTYSLKEGIEDGFLAPYKVVRVDIDVDLQGWRPTKGQIDKHGEVIEDRIYNQKDFDRTMVIDERTELVAQTITNYLKRTDPMAKTIVFCNDIDHAERMRRALVNLNPEQVQKNDKYVMKITGDDEIGKAQLDNFINPKKKYPVIATTSELMTTGVDAKTCKLVVLDQSIQSMTKFKQIIGRGTRIDDRYGKLWFTILDFKKATELFADERFDGTPERVKVTTPEDFEDEEVLNDIVAGVDDHGLDSPFGDENIDLGSIQEPEHSYSNNSSDTGSTGSDDWDDENKVRKYYVNGVSVKALAERIQYYDSDGKLVTESFKDYTRKTTVKQFSSLDEFIKRWNDSERKQAIIDELAEAGVLWDALEDEVGKDMDPFDMICHVVYDQPALTRKERAENVKKRNYFTKYGVTAQAVLNNLLDKYADTGVQEIENMQVLKVHPFSDIGSLSEIVKKGFGGKNEYLEAIQDLESAIYQSA</sequence>
<evidence type="ECO:0000256" key="1">
    <source>
        <dbReference type="SAM" id="MobiDB-lite"/>
    </source>
</evidence>
<dbReference type="GO" id="GO:0004386">
    <property type="term" value="F:helicase activity"/>
    <property type="evidence" value="ECO:0007669"/>
    <property type="project" value="UniProtKB-KW"/>
</dbReference>
<gene>
    <name evidence="3" type="ORF">GCM10007414_04690</name>
</gene>
<dbReference type="SMART" id="SM00487">
    <property type="entry name" value="DEXDc"/>
    <property type="match status" value="1"/>
</dbReference>
<dbReference type="Gene3D" id="3.90.1570.30">
    <property type="match status" value="1"/>
</dbReference>
<evidence type="ECO:0000313" key="3">
    <source>
        <dbReference type="EMBL" id="GGA95002.1"/>
    </source>
</evidence>
<feature type="domain" description="Helicase ATP-binding" evidence="2">
    <location>
        <begin position="182"/>
        <end position="342"/>
    </location>
</feature>
<dbReference type="RefSeq" id="WP_055731494.1">
    <property type="nucleotide sequence ID" value="NZ_BMDY01000002.1"/>
</dbReference>
<dbReference type="CDD" id="cd18799">
    <property type="entry name" value="SF2_C_EcoAI-like"/>
    <property type="match status" value="1"/>
</dbReference>
<dbReference type="Pfam" id="PF04851">
    <property type="entry name" value="ResIII"/>
    <property type="match status" value="1"/>
</dbReference>
<keyword evidence="4" id="KW-1185">Reference proteome</keyword>
<dbReference type="PROSITE" id="PS51192">
    <property type="entry name" value="HELICASE_ATP_BIND_1"/>
    <property type="match status" value="1"/>
</dbReference>
<dbReference type="NCBIfam" id="NF046051">
    <property type="entry name" value="restrict_EcoAI"/>
    <property type="match status" value="1"/>
</dbReference>
<name>A0ABQ1HXX9_9ALTE</name>
<dbReference type="Pfam" id="PF00271">
    <property type="entry name" value="Helicase_C"/>
    <property type="match status" value="1"/>
</dbReference>
<feature type="region of interest" description="Disordered" evidence="1">
    <location>
        <begin position="590"/>
        <end position="620"/>
    </location>
</feature>
<dbReference type="Pfam" id="PF13588">
    <property type="entry name" value="HSDR_N_2"/>
    <property type="match status" value="1"/>
</dbReference>
<reference evidence="4" key="1">
    <citation type="journal article" date="2019" name="Int. J. Syst. Evol. Microbiol.">
        <title>The Global Catalogue of Microorganisms (GCM) 10K type strain sequencing project: providing services to taxonomists for standard genome sequencing and annotation.</title>
        <authorList>
            <consortium name="The Broad Institute Genomics Platform"/>
            <consortium name="The Broad Institute Genome Sequencing Center for Infectious Disease"/>
            <person name="Wu L."/>
            <person name="Ma J."/>
        </authorList>
    </citation>
    <scope>NUCLEOTIDE SEQUENCE [LARGE SCALE GENOMIC DNA]</scope>
    <source>
        <strain evidence="4">CGMCC 1.10131</strain>
    </source>
</reference>
<dbReference type="PANTHER" id="PTHR47396">
    <property type="entry name" value="TYPE I RESTRICTION ENZYME ECOKI R PROTEIN"/>
    <property type="match status" value="1"/>
</dbReference>
<accession>A0ABQ1HXX9</accession>